<comment type="caution">
    <text evidence="2">The sequence shown here is derived from an EMBL/GenBank/DDBJ whole genome shotgun (WGS) entry which is preliminary data.</text>
</comment>
<evidence type="ECO:0000313" key="3">
    <source>
        <dbReference type="Proteomes" id="UP000003490"/>
    </source>
</evidence>
<evidence type="ECO:0000313" key="2">
    <source>
        <dbReference type="EMBL" id="EDO62768.1"/>
    </source>
</evidence>
<protein>
    <submittedName>
        <fullName evidence="2">Uncharacterized protein</fullName>
    </submittedName>
</protein>
<name>A7VP81_9FIRM</name>
<feature type="compositionally biased region" description="Polar residues" evidence="1">
    <location>
        <begin position="12"/>
        <end position="23"/>
    </location>
</feature>
<dbReference type="HOGENOM" id="CLU_3287410_0_0_9"/>
<reference evidence="2 3" key="2">
    <citation type="submission" date="2007-08" db="EMBL/GenBank/DDBJ databases">
        <authorList>
            <person name="Fulton L."/>
            <person name="Clifton S."/>
            <person name="Fulton B."/>
            <person name="Xu J."/>
            <person name="Minx P."/>
            <person name="Pepin K.H."/>
            <person name="Johnson M."/>
            <person name="Thiruvilangam P."/>
            <person name="Bhonagiri V."/>
            <person name="Nash W.E."/>
            <person name="Wang C."/>
            <person name="Mardis E.R."/>
            <person name="Wilson R.K."/>
        </authorList>
    </citation>
    <scope>NUCLEOTIDE SEQUENCE [LARGE SCALE GENOMIC DNA]</scope>
    <source>
        <strain evidence="2 3">DSM 753</strain>
    </source>
</reference>
<dbReference type="Proteomes" id="UP000003490">
    <property type="component" value="Unassembled WGS sequence"/>
</dbReference>
<accession>A7VP81</accession>
<sequence length="40" mass="4388">MFLSQRAAKNRPPQTAGKSCNQKSFQPKAALKTLSVGSFY</sequence>
<evidence type="ECO:0000256" key="1">
    <source>
        <dbReference type="SAM" id="MobiDB-lite"/>
    </source>
</evidence>
<dbReference type="AlphaFoldDB" id="A7VP81"/>
<reference evidence="2 3" key="1">
    <citation type="submission" date="2007-08" db="EMBL/GenBank/DDBJ databases">
        <title>Draft genome sequence of Clostridium leptum (DSM 753).</title>
        <authorList>
            <person name="Sudarsanam P."/>
            <person name="Ley R."/>
            <person name="Guruge J."/>
            <person name="Turnbaugh P.J."/>
            <person name="Mahowald M."/>
            <person name="Liep D."/>
            <person name="Gordon J."/>
        </authorList>
    </citation>
    <scope>NUCLEOTIDE SEQUENCE [LARGE SCALE GENOMIC DNA]</scope>
    <source>
        <strain evidence="2 3">DSM 753</strain>
    </source>
</reference>
<feature type="region of interest" description="Disordered" evidence="1">
    <location>
        <begin position="1"/>
        <end position="23"/>
    </location>
</feature>
<dbReference type="EMBL" id="ABCB02000012">
    <property type="protein sequence ID" value="EDO62768.1"/>
    <property type="molecule type" value="Genomic_DNA"/>
</dbReference>
<proteinExistence type="predicted"/>
<gene>
    <name evidence="2" type="ORF">CLOLEP_00357</name>
</gene>
<organism evidence="2 3">
    <name type="scientific">[Clostridium] leptum DSM 753</name>
    <dbReference type="NCBI Taxonomy" id="428125"/>
    <lineage>
        <taxon>Bacteria</taxon>
        <taxon>Bacillati</taxon>
        <taxon>Bacillota</taxon>
        <taxon>Clostridia</taxon>
        <taxon>Eubacteriales</taxon>
        <taxon>Oscillospiraceae</taxon>
        <taxon>Oscillospiraceae incertae sedis</taxon>
    </lineage>
</organism>